<dbReference type="Proteomes" id="UP001196870">
    <property type="component" value="Unassembled WGS sequence"/>
</dbReference>
<reference evidence="2" key="1">
    <citation type="journal article" date="2021" name="Syst. Appl. Microbiol.">
        <title>Roseomonas hellenica sp. nov., isolated from roots of wild-growing Alkanna tinctoria.</title>
        <authorList>
            <person name="Rat A."/>
            <person name="Naranjo H.D."/>
            <person name="Lebbe L."/>
            <person name="Cnockaert M."/>
            <person name="Krigas N."/>
            <person name="Grigoriadou K."/>
            <person name="Maloupa E."/>
            <person name="Willems A."/>
        </authorList>
    </citation>
    <scope>NUCLEOTIDE SEQUENCE [LARGE SCALE GENOMIC DNA]</scope>
    <source>
        <strain evidence="2">LMG 31523</strain>
    </source>
</reference>
<comment type="caution">
    <text evidence="1">The sequence shown here is derived from an EMBL/GenBank/DDBJ whole genome shotgun (WGS) entry which is preliminary data.</text>
</comment>
<organism evidence="1 2">
    <name type="scientific">Plastoroseomonas hellenica</name>
    <dbReference type="NCBI Taxonomy" id="2687306"/>
    <lineage>
        <taxon>Bacteria</taxon>
        <taxon>Pseudomonadati</taxon>
        <taxon>Pseudomonadota</taxon>
        <taxon>Alphaproteobacteria</taxon>
        <taxon>Acetobacterales</taxon>
        <taxon>Acetobacteraceae</taxon>
        <taxon>Plastoroseomonas</taxon>
    </lineage>
</organism>
<keyword evidence="2" id="KW-1185">Reference proteome</keyword>
<evidence type="ECO:0000313" key="1">
    <source>
        <dbReference type="EMBL" id="MBR0665294.1"/>
    </source>
</evidence>
<protein>
    <recommendedName>
        <fullName evidence="3">Response regulatory domain-containing protein</fullName>
    </recommendedName>
</protein>
<dbReference type="RefSeq" id="WP_211852965.1">
    <property type="nucleotide sequence ID" value="NZ_JAAGBB010000014.1"/>
</dbReference>
<proteinExistence type="predicted"/>
<name>A0ABS5EYB3_9PROT</name>
<evidence type="ECO:0000313" key="2">
    <source>
        <dbReference type="Proteomes" id="UP001196870"/>
    </source>
</evidence>
<gene>
    <name evidence="1" type="ORF">GXW71_13100</name>
</gene>
<sequence>MTQVPRDEAGPLNLIVFDPDRSRRMLTLLRLRRLGHRAEAPADSSFVLAVIGRGGVDALVVELRPGDTAVPELVEKLRGLPPWAGAVATFGLTTDFTGKATAMAKAMTLDGMALHDTEDRALEAALRDAVKARRGTPALDPTRYENRAAADIGRDRDRLDDLAGRILPLREAEEGAISMTASLLADEFESLGLPVAAHAARLLAERPVAGGVRFMGLASAVIAARSLLRYEHGAALRREAAVEPAAPDTI</sequence>
<accession>A0ABS5EYB3</accession>
<evidence type="ECO:0008006" key="3">
    <source>
        <dbReference type="Google" id="ProtNLM"/>
    </source>
</evidence>
<dbReference type="EMBL" id="JAAGBB010000014">
    <property type="protein sequence ID" value="MBR0665294.1"/>
    <property type="molecule type" value="Genomic_DNA"/>
</dbReference>